<protein>
    <submittedName>
        <fullName evidence="1">Uncharacterized protein</fullName>
    </submittedName>
</protein>
<gene>
    <name evidence="1" type="ORF">SEA_CHADWICK_42</name>
</gene>
<organism evidence="1 2">
    <name type="scientific">Mycobacterium phage Chadwick</name>
    <dbReference type="NCBI Taxonomy" id="1698366"/>
    <lineage>
        <taxon>Viruses</taxon>
        <taxon>Duplodnaviria</taxon>
        <taxon>Heunggongvirae</taxon>
        <taxon>Uroviricota</taxon>
        <taxon>Caudoviricetes</taxon>
        <taxon>Benedictvirus</taxon>
        <taxon>Benedictvirus chadwick</taxon>
    </lineage>
</organism>
<keyword evidence="2" id="KW-1185">Reference proteome</keyword>
<dbReference type="KEGG" id="vg:26634230"/>
<dbReference type="RefSeq" id="YP_009207706.1">
    <property type="nucleotide sequence ID" value="NC_028897.1"/>
</dbReference>
<dbReference type="Proteomes" id="UP000203217">
    <property type="component" value="Segment"/>
</dbReference>
<evidence type="ECO:0000313" key="1">
    <source>
        <dbReference type="EMBL" id="ALA06769.1"/>
    </source>
</evidence>
<evidence type="ECO:0000313" key="2">
    <source>
        <dbReference type="Proteomes" id="UP000203217"/>
    </source>
</evidence>
<reference evidence="1 2" key="1">
    <citation type="submission" date="2015-07" db="EMBL/GenBank/DDBJ databases">
        <authorList>
            <person name="Black M."/>
            <person name="Gluste F."/>
            <person name="Kahn E."/>
            <person name="Kasera S."/>
            <person name="Browstead H."/>
            <person name="Browstone C.N."/>
            <person name="Yu S."/>
            <person name="Shaffer C.D."/>
            <person name="Hafer-Weston K.A."/>
            <person name="Elgin S.C.R."/>
            <person name="Miller E.S."/>
            <person name="Bradley K.W."/>
            <person name="Asai D.J."/>
            <person name="Bowman C.A."/>
            <person name="Russell D.A."/>
            <person name="Pope W.H."/>
            <person name="Jacobs-Sera D."/>
            <person name="Hendrix R.W."/>
            <person name="Hatfull G.F."/>
        </authorList>
    </citation>
    <scope>NUCLEOTIDE SEQUENCE [LARGE SCALE GENOMIC DNA]</scope>
</reference>
<dbReference type="EMBL" id="KT246486">
    <property type="protein sequence ID" value="ALA06769.1"/>
    <property type="molecule type" value="Genomic_DNA"/>
</dbReference>
<dbReference type="GeneID" id="26634230"/>
<dbReference type="OrthoDB" id="39398at10239"/>
<accession>A0A0K2CMV4</accession>
<name>A0A0K2CMV4_9CAUD</name>
<proteinExistence type="predicted"/>
<sequence>MRIELNDEDSRFDGEWELKLVGSKSEVLDALSSLAEAL</sequence>